<sequence length="40" mass="4468">MSQPIKSILVQEKLSRPDQLLPGPDRLLSPTTPKGTKWPN</sequence>
<proteinExistence type="predicted"/>
<feature type="region of interest" description="Disordered" evidence="1">
    <location>
        <begin position="1"/>
        <end position="40"/>
    </location>
</feature>
<protein>
    <submittedName>
        <fullName evidence="2">Uncharacterized protein</fullName>
    </submittedName>
</protein>
<feature type="compositionally biased region" description="Polar residues" evidence="1">
    <location>
        <begin position="29"/>
        <end position="40"/>
    </location>
</feature>
<reference evidence="2" key="1">
    <citation type="submission" date="2018-05" db="EMBL/GenBank/DDBJ databases">
        <title>Draft genome of Mucuna pruriens seed.</title>
        <authorList>
            <person name="Nnadi N.E."/>
            <person name="Vos R."/>
            <person name="Hasami M.H."/>
            <person name="Devisetty U.K."/>
            <person name="Aguiy J.C."/>
        </authorList>
    </citation>
    <scope>NUCLEOTIDE SEQUENCE [LARGE SCALE GENOMIC DNA]</scope>
    <source>
        <strain evidence="2">JCA_2017</strain>
    </source>
</reference>
<dbReference type="EMBL" id="QJKJ01009670">
    <property type="protein sequence ID" value="RDX75955.1"/>
    <property type="molecule type" value="Genomic_DNA"/>
</dbReference>
<dbReference type="AlphaFoldDB" id="A0A371FCD3"/>
<keyword evidence="3" id="KW-1185">Reference proteome</keyword>
<gene>
    <name evidence="2" type="ORF">CR513_44116</name>
</gene>
<name>A0A371FCD3_MUCPR</name>
<evidence type="ECO:0000313" key="3">
    <source>
        <dbReference type="Proteomes" id="UP000257109"/>
    </source>
</evidence>
<accession>A0A371FCD3</accession>
<organism evidence="2 3">
    <name type="scientific">Mucuna pruriens</name>
    <name type="common">Velvet bean</name>
    <name type="synonym">Dolichos pruriens</name>
    <dbReference type="NCBI Taxonomy" id="157652"/>
    <lineage>
        <taxon>Eukaryota</taxon>
        <taxon>Viridiplantae</taxon>
        <taxon>Streptophyta</taxon>
        <taxon>Embryophyta</taxon>
        <taxon>Tracheophyta</taxon>
        <taxon>Spermatophyta</taxon>
        <taxon>Magnoliopsida</taxon>
        <taxon>eudicotyledons</taxon>
        <taxon>Gunneridae</taxon>
        <taxon>Pentapetalae</taxon>
        <taxon>rosids</taxon>
        <taxon>fabids</taxon>
        <taxon>Fabales</taxon>
        <taxon>Fabaceae</taxon>
        <taxon>Papilionoideae</taxon>
        <taxon>50 kb inversion clade</taxon>
        <taxon>NPAAA clade</taxon>
        <taxon>indigoferoid/millettioid clade</taxon>
        <taxon>Phaseoleae</taxon>
        <taxon>Mucuna</taxon>
    </lineage>
</organism>
<evidence type="ECO:0000256" key="1">
    <source>
        <dbReference type="SAM" id="MobiDB-lite"/>
    </source>
</evidence>
<comment type="caution">
    <text evidence="2">The sequence shown here is derived from an EMBL/GenBank/DDBJ whole genome shotgun (WGS) entry which is preliminary data.</text>
</comment>
<evidence type="ECO:0000313" key="2">
    <source>
        <dbReference type="EMBL" id="RDX75955.1"/>
    </source>
</evidence>
<dbReference type="Proteomes" id="UP000257109">
    <property type="component" value="Unassembled WGS sequence"/>
</dbReference>